<dbReference type="CDD" id="cd00191">
    <property type="entry name" value="TY"/>
    <property type="match status" value="4"/>
</dbReference>
<dbReference type="Pfam" id="PF00095">
    <property type="entry name" value="WAP"/>
    <property type="match status" value="5"/>
</dbReference>
<sequence>MKRCCRVGCSTQCLYPVRTTPCFHAALTAELYEMRNLRRCDHAGKFEPIQCDYNGCFCVDTESGEEIAGTRTTDDTPVCKTSKSCPEVMCRTSCPYDFEREPNGCQSCRCRNPCLEVKCPQGSFCIMTAVSCFQTESCPPQPRCVLNLCPRGEPFISSVGVVETCSARDQCPAEHWCHQVGFSSSGLCCPSPAALIHSGVCPAATPLLDRIGSCRFDCRADEDCLINEKCCYDGCGMQCKGQYSNHILQLLHSEVFMFSDLFSDTETSPLSSLGGNEDKKPEVIKPGACPYFDERQCSVQLRVNQCGSDEDCLGVQKCCSDGCAKKCLYPENNSACMQAKAALQMIGQSSKIQCRPDGSFEEIQCDADYCWCVNQYGVEVEGTRTSDDIAPNCLAPRKCAIPLCTHDISCKFGMKKDSNGCDTCECSSPCDGVICPDTSVCVPSPVECIEGPCSEYSDFNSTSKFFPEPVWSPGTCPHGILSNGDCFRHCVTDEECASGQKCCFNGCGMSCVAALFSAPPSLSIHIGECLPAKSLGAFCVQRSKESECSEDTDCLPLRKCCSDGCVRRCTFPEITTHCIHARLAALAIRDYDSSGFVPECDSNGDYQQIQSHYGLKWCVDKHGKEIPGSFFCCLLLCCTKTTRQPNCRLPRSCPVRVCDKQCPFGQRSDNEGCSVCDCVMPCELVQCQAGFICRMVQPRCYTKSCAPIPRCKETIVIFYFYLVSFACLLIGIPNTCPSGEPLISEGTWMLAECDEHNACPTGHFCSQSGYEGRGFCCSGTGEFFTAKIFFELFFFNKILFLSAPPLPPISCPSLPITANPVDSSTCVVACRRAVDCAHSVCCFNGCGTSCQFETGKLLTITGSPMDASSLPGVDKTRFVSVNNRPHIQTIYKKIAPSSVDQHPVEASISSKPQITVVNAVEPEKKHPIMPDLSTSPNAGITGAGVASISGVLEENSVPISAVQKVGACPSVLLNPGCREECIADADCAHFSKCCKASCGTKCVEPSVTSSCLHRLAAFSKEWPHLPPPIQCLPDGEFREVQCDFKRRYFKENIQCWCVDTSGNEVIGTRTASLSGSPHCKTPKICSTSCNQSSCTYGVQLDANGCPRDGVCLCRNPCDDFVCSPHKTCTLAPVKCVRDACPPIPRCVAAPCSDEQLAKDLYGNAFSCRADGCPKGTCVSAVGEDIGVCCLLPPSSKTTEVSKSRSSCAVYRLGIEELRKRGVQDVYQPTCDPTTGRDKGAGV</sequence>
<dbReference type="InterPro" id="IPR006150">
    <property type="entry name" value="Cys_repeat_1"/>
</dbReference>
<protein>
    <submittedName>
        <fullName evidence="6">WAP-type 'four-disulfide core</fullName>
    </submittedName>
</protein>
<organism evidence="6 7">
    <name type="scientific">Oesophagostomum dentatum</name>
    <name type="common">Nodular worm</name>
    <dbReference type="NCBI Taxonomy" id="61180"/>
    <lineage>
        <taxon>Eukaryota</taxon>
        <taxon>Metazoa</taxon>
        <taxon>Ecdysozoa</taxon>
        <taxon>Nematoda</taxon>
        <taxon>Chromadorea</taxon>
        <taxon>Rhabditida</taxon>
        <taxon>Rhabditina</taxon>
        <taxon>Rhabditomorpha</taxon>
        <taxon>Strongyloidea</taxon>
        <taxon>Strongylidae</taxon>
        <taxon>Oesophagostomum</taxon>
    </lineage>
</organism>
<dbReference type="InterPro" id="IPR050514">
    <property type="entry name" value="WAP_four-disulfide_core"/>
</dbReference>
<keyword evidence="1" id="KW-1015">Disulfide bond</keyword>
<feature type="domain" description="Antistasin-like" evidence="4">
    <location>
        <begin position="653"/>
        <end position="678"/>
    </location>
</feature>
<dbReference type="InterPro" id="IPR004094">
    <property type="entry name" value="Antistasin-like"/>
</dbReference>
<dbReference type="InterPro" id="IPR000716">
    <property type="entry name" value="Thyroglobulin_1"/>
</dbReference>
<dbReference type="PANTHER" id="PTHR19441">
    <property type="entry name" value="WHEY ACDIC PROTEIN WAP"/>
    <property type="match status" value="1"/>
</dbReference>
<evidence type="ECO:0000256" key="1">
    <source>
        <dbReference type="ARBA" id="ARBA00023157"/>
    </source>
</evidence>
<dbReference type="InterPro" id="IPR011061">
    <property type="entry name" value="Hirudin/antistatin"/>
</dbReference>
<dbReference type="SMART" id="SM00217">
    <property type="entry name" value="WAP"/>
    <property type="match status" value="5"/>
</dbReference>
<dbReference type="SUPFAM" id="SSF57262">
    <property type="entry name" value="Leech antihemostatic proteins"/>
    <property type="match status" value="1"/>
</dbReference>
<dbReference type="PROSITE" id="PS51162">
    <property type="entry name" value="THYROGLOBULIN_1_2"/>
    <property type="match status" value="4"/>
</dbReference>
<dbReference type="InterPro" id="IPR008197">
    <property type="entry name" value="WAP_dom"/>
</dbReference>
<dbReference type="FunFam" id="4.10.75.10:FF:000001">
    <property type="entry name" value="Anosmin 1"/>
    <property type="match status" value="1"/>
</dbReference>
<dbReference type="PROSITE" id="PS51390">
    <property type="entry name" value="WAP"/>
    <property type="match status" value="5"/>
</dbReference>
<dbReference type="AlphaFoldDB" id="A0A0B1SVG3"/>
<feature type="domain" description="WAP" evidence="5">
    <location>
        <begin position="469"/>
        <end position="515"/>
    </location>
</feature>
<feature type="domain" description="Antistasin-like" evidence="4">
    <location>
        <begin position="85"/>
        <end position="110"/>
    </location>
</feature>
<feature type="domain" description="WAP" evidence="5">
    <location>
        <begin position="282"/>
        <end position="331"/>
    </location>
</feature>
<dbReference type="Gene3D" id="2.10.22.10">
    <property type="entry name" value="Antistasin, domain 1"/>
    <property type="match status" value="1"/>
</dbReference>
<feature type="domain" description="Thyroglobulin type-1" evidence="3">
    <location>
        <begin position="19"/>
        <end position="79"/>
    </location>
</feature>
<evidence type="ECO:0000259" key="4">
    <source>
        <dbReference type="PROSITE" id="PS51252"/>
    </source>
</evidence>
<evidence type="ECO:0000313" key="6">
    <source>
        <dbReference type="EMBL" id="KHJ87891.1"/>
    </source>
</evidence>
<keyword evidence="7" id="KW-1185">Reference proteome</keyword>
<dbReference type="SUPFAM" id="SSF57256">
    <property type="entry name" value="Elafin-like"/>
    <property type="match status" value="4"/>
</dbReference>
<name>A0A0B1SVG3_OESDE</name>
<dbReference type="PROSITE" id="PS00484">
    <property type="entry name" value="THYROGLOBULIN_1_1"/>
    <property type="match status" value="1"/>
</dbReference>
<dbReference type="SMART" id="SM00289">
    <property type="entry name" value="WR1"/>
    <property type="match status" value="6"/>
</dbReference>
<feature type="domain" description="Thyroglobulin type-1" evidence="3">
    <location>
        <begin position="333"/>
        <end position="393"/>
    </location>
</feature>
<dbReference type="Pfam" id="PF02822">
    <property type="entry name" value="Antistasin"/>
    <property type="match status" value="1"/>
</dbReference>
<dbReference type="SMART" id="SM00211">
    <property type="entry name" value="TY"/>
    <property type="match status" value="4"/>
</dbReference>
<accession>A0A0B1SVG3</accession>
<dbReference type="Pfam" id="PF14625">
    <property type="entry name" value="Lustrin_cystein"/>
    <property type="match status" value="2"/>
</dbReference>
<feature type="domain" description="WAP" evidence="5">
    <location>
        <begin position="961"/>
        <end position="1006"/>
    </location>
</feature>
<feature type="domain" description="Thyroglobulin type-1" evidence="3">
    <location>
        <begin position="575"/>
        <end position="647"/>
    </location>
</feature>
<feature type="domain" description="WAP" evidence="5">
    <location>
        <begin position="194"/>
        <end position="242"/>
    </location>
</feature>
<dbReference type="Pfam" id="PF00086">
    <property type="entry name" value="Thyroglobulin_1"/>
    <property type="match status" value="4"/>
</dbReference>
<gene>
    <name evidence="6" type="ORF">OESDEN_12322</name>
</gene>
<feature type="domain" description="Thyroglobulin type-1" evidence="3">
    <location>
        <begin position="1008"/>
        <end position="1079"/>
    </location>
</feature>
<dbReference type="InterPro" id="IPR036857">
    <property type="entry name" value="Thyroglobulin_1_sf"/>
</dbReference>
<dbReference type="OrthoDB" id="5853592at2759"/>
<dbReference type="InterPro" id="IPR028150">
    <property type="entry name" value="Lustrin_cystein"/>
</dbReference>
<dbReference type="Proteomes" id="UP000053660">
    <property type="component" value="Unassembled WGS sequence"/>
</dbReference>
<comment type="caution">
    <text evidence="2">Lacks conserved residue(s) required for the propagation of feature annotation.</text>
</comment>
<dbReference type="SUPFAM" id="SSF57610">
    <property type="entry name" value="Thyroglobulin type-1 domain"/>
    <property type="match status" value="4"/>
</dbReference>
<dbReference type="Gene3D" id="4.10.800.10">
    <property type="entry name" value="Thyroglobulin type-1"/>
    <property type="match status" value="4"/>
</dbReference>
<feature type="domain" description="WAP" evidence="5">
    <location>
        <begin position="522"/>
        <end position="573"/>
    </location>
</feature>
<dbReference type="InterPro" id="IPR036645">
    <property type="entry name" value="Elafin-like_sf"/>
</dbReference>
<reference evidence="6 7" key="1">
    <citation type="submission" date="2014-03" db="EMBL/GenBank/DDBJ databases">
        <title>Draft genome of the hookworm Oesophagostomum dentatum.</title>
        <authorList>
            <person name="Mitreva M."/>
        </authorList>
    </citation>
    <scope>NUCLEOTIDE SEQUENCE [LARGE SCALE GENOMIC DNA]</scope>
    <source>
        <strain evidence="6 7">OD-Hann</strain>
    </source>
</reference>
<dbReference type="EMBL" id="KN556829">
    <property type="protein sequence ID" value="KHJ87891.1"/>
    <property type="molecule type" value="Genomic_DNA"/>
</dbReference>
<evidence type="ECO:0000313" key="7">
    <source>
        <dbReference type="Proteomes" id="UP000053660"/>
    </source>
</evidence>
<dbReference type="PANTHER" id="PTHR19441:SF95">
    <property type="entry name" value="PERLWAPIN ISOFORM X1"/>
    <property type="match status" value="1"/>
</dbReference>
<dbReference type="GO" id="GO:0004867">
    <property type="term" value="F:serine-type endopeptidase inhibitor activity"/>
    <property type="evidence" value="ECO:0007669"/>
    <property type="project" value="InterPro"/>
</dbReference>
<dbReference type="Gene3D" id="4.10.75.10">
    <property type="entry name" value="Elafin-like"/>
    <property type="match status" value="5"/>
</dbReference>
<dbReference type="PROSITE" id="PS51252">
    <property type="entry name" value="ANTISTASIN"/>
    <property type="match status" value="2"/>
</dbReference>
<evidence type="ECO:0000259" key="3">
    <source>
        <dbReference type="PROSITE" id="PS51162"/>
    </source>
</evidence>
<evidence type="ECO:0000256" key="2">
    <source>
        <dbReference type="PROSITE-ProRule" id="PRU00500"/>
    </source>
</evidence>
<proteinExistence type="predicted"/>
<evidence type="ECO:0000259" key="5">
    <source>
        <dbReference type="PROSITE" id="PS51390"/>
    </source>
</evidence>
<dbReference type="GO" id="GO:0005615">
    <property type="term" value="C:extracellular space"/>
    <property type="evidence" value="ECO:0007669"/>
    <property type="project" value="TreeGrafter"/>
</dbReference>